<organism evidence="2">
    <name type="scientific">Zea mays</name>
    <name type="common">Maize</name>
    <dbReference type="NCBI Taxonomy" id="4577"/>
    <lineage>
        <taxon>Eukaryota</taxon>
        <taxon>Viridiplantae</taxon>
        <taxon>Streptophyta</taxon>
        <taxon>Embryophyta</taxon>
        <taxon>Tracheophyta</taxon>
        <taxon>Spermatophyta</taxon>
        <taxon>Magnoliopsida</taxon>
        <taxon>Liliopsida</taxon>
        <taxon>Poales</taxon>
        <taxon>Poaceae</taxon>
        <taxon>PACMAD clade</taxon>
        <taxon>Panicoideae</taxon>
        <taxon>Andropogonodae</taxon>
        <taxon>Andropogoneae</taxon>
        <taxon>Tripsacinae</taxon>
        <taxon>Zea</taxon>
    </lineage>
</organism>
<feature type="compositionally biased region" description="Basic and acidic residues" evidence="1">
    <location>
        <begin position="133"/>
        <end position="152"/>
    </location>
</feature>
<evidence type="ECO:0000256" key="1">
    <source>
        <dbReference type="SAM" id="MobiDB-lite"/>
    </source>
</evidence>
<feature type="region of interest" description="Disordered" evidence="1">
    <location>
        <begin position="81"/>
        <end position="164"/>
    </location>
</feature>
<name>A0A1D6NW47_MAIZE</name>
<reference evidence="2" key="1">
    <citation type="submission" date="2015-12" db="EMBL/GenBank/DDBJ databases">
        <title>Update maize B73 reference genome by single molecule sequencing technologies.</title>
        <authorList>
            <consortium name="Maize Genome Sequencing Project"/>
            <person name="Ware D."/>
        </authorList>
    </citation>
    <scope>NUCLEOTIDE SEQUENCE</scope>
    <source>
        <tissue evidence="2">Seedling</tissue>
    </source>
</reference>
<dbReference type="InParanoid" id="A0A1D6NW47"/>
<accession>A0A1D6NW47</accession>
<dbReference type="EMBL" id="CM000785">
    <property type="protein sequence ID" value="AQL02338.1"/>
    <property type="molecule type" value="Genomic_DNA"/>
</dbReference>
<gene>
    <name evidence="2" type="ORF">ZEAMMB73_Zm00001d045476</name>
</gene>
<feature type="region of interest" description="Disordered" evidence="1">
    <location>
        <begin position="1"/>
        <end position="34"/>
    </location>
</feature>
<feature type="compositionally biased region" description="Basic residues" evidence="1">
    <location>
        <begin position="117"/>
        <end position="132"/>
    </location>
</feature>
<evidence type="ECO:0000313" key="2">
    <source>
        <dbReference type="EMBL" id="AQL02338.1"/>
    </source>
</evidence>
<sequence>MAVAVGDAAHEPGRHQVRGVLRPGAPHGGELPGPLRQRLLRRHRVPPKHQGLHDPGRRPHRLRQGRLLHLGHQVRGRVQGVPQAQRTGDHVDGQQRAQHQRQPVLHHLRQAAAPQRPLHRLRQGHPRLRGPRPHGEGADRPRGQAARRDQAQPRHHPRQPASPLNYYCLPPAPAVLSRGLINYYYYSWKSG</sequence>
<dbReference type="AlphaFoldDB" id="A0A1D6NW47"/>
<proteinExistence type="predicted"/>
<protein>
    <submittedName>
        <fullName evidence="2">Uncharacterized protein</fullName>
    </submittedName>
</protein>